<dbReference type="PANTHER" id="PTHR10695:SF46">
    <property type="entry name" value="BIFUNCTIONAL COENZYME A SYNTHASE-RELATED"/>
    <property type="match status" value="1"/>
</dbReference>
<dbReference type="InterPro" id="IPR001977">
    <property type="entry name" value="Depp_CoAkinase"/>
</dbReference>
<evidence type="ECO:0000256" key="1">
    <source>
        <dbReference type="ARBA" id="ARBA00009018"/>
    </source>
</evidence>
<dbReference type="EMBL" id="FNOI01000002">
    <property type="protein sequence ID" value="SDW78525.1"/>
    <property type="molecule type" value="Genomic_DNA"/>
</dbReference>
<dbReference type="NCBIfam" id="TIGR00152">
    <property type="entry name" value="dephospho-CoA kinase"/>
    <property type="match status" value="1"/>
</dbReference>
<dbReference type="Gene3D" id="3.40.50.300">
    <property type="entry name" value="P-loop containing nucleotide triphosphate hydrolases"/>
    <property type="match status" value="1"/>
</dbReference>
<dbReference type="STRING" id="670155.SAMN04488001_1802"/>
<dbReference type="HAMAP" id="MF_00376">
    <property type="entry name" value="Dephospho_CoA_kinase"/>
    <property type="match status" value="1"/>
</dbReference>
<evidence type="ECO:0000256" key="6">
    <source>
        <dbReference type="NCBIfam" id="TIGR00152"/>
    </source>
</evidence>
<evidence type="ECO:0000256" key="2">
    <source>
        <dbReference type="ARBA" id="ARBA00022741"/>
    </source>
</evidence>
<dbReference type="AlphaFoldDB" id="A0A1H2WDB0"/>
<sequence>MTNRCFVLGLTGSIGMGKSTTAQMFRDLGVPVWDADQAVAVLYGPDGGALAALAAIDPSFVRQGIADRDAMKQAISGDSVVLAAIEEAVHPLVRASRVGFLKENRTAGLVVLDIPLLFETGAEDQVDAVLVVTAPEDVQYDRVMARGTMTPDMFKAIRAKQLPDDEKRQRADYVIETLTLEGTKADVTSLVKELRAKHA</sequence>
<keyword evidence="3 5" id="KW-0067">ATP-binding</keyword>
<dbReference type="GO" id="GO:0015937">
    <property type="term" value="P:coenzyme A biosynthetic process"/>
    <property type="evidence" value="ECO:0007669"/>
    <property type="project" value="UniProtKB-UniRule"/>
</dbReference>
<dbReference type="RefSeq" id="WP_089946571.1">
    <property type="nucleotide sequence ID" value="NZ_FNOI01000002.1"/>
</dbReference>
<evidence type="ECO:0000313" key="7">
    <source>
        <dbReference type="EMBL" id="SDW78525.1"/>
    </source>
</evidence>
<keyword evidence="4 5" id="KW-0173">Coenzyme A biosynthesis</keyword>
<dbReference type="GO" id="GO:0005524">
    <property type="term" value="F:ATP binding"/>
    <property type="evidence" value="ECO:0007669"/>
    <property type="project" value="UniProtKB-UniRule"/>
</dbReference>
<comment type="subcellular location">
    <subcellularLocation>
        <location evidence="5">Cytoplasm</location>
    </subcellularLocation>
</comment>
<dbReference type="UniPathway" id="UPA00241">
    <property type="reaction ID" value="UER00356"/>
</dbReference>
<protein>
    <recommendedName>
        <fullName evidence="5 6">Dephospho-CoA kinase</fullName>
        <ecNumber evidence="5 6">2.7.1.24</ecNumber>
    </recommendedName>
    <alternativeName>
        <fullName evidence="5">Dephosphocoenzyme A kinase</fullName>
    </alternativeName>
</protein>
<evidence type="ECO:0000313" key="8">
    <source>
        <dbReference type="Proteomes" id="UP000199441"/>
    </source>
</evidence>
<dbReference type="OrthoDB" id="9812943at2"/>
<keyword evidence="5" id="KW-0963">Cytoplasm</keyword>
<dbReference type="GO" id="GO:0004140">
    <property type="term" value="F:dephospho-CoA kinase activity"/>
    <property type="evidence" value="ECO:0007669"/>
    <property type="project" value="UniProtKB-UniRule"/>
</dbReference>
<dbReference type="InterPro" id="IPR027417">
    <property type="entry name" value="P-loop_NTPase"/>
</dbReference>
<accession>A0A1H2WDB0</accession>
<dbReference type="Pfam" id="PF01121">
    <property type="entry name" value="CoaE"/>
    <property type="match status" value="1"/>
</dbReference>
<evidence type="ECO:0000256" key="4">
    <source>
        <dbReference type="ARBA" id="ARBA00022993"/>
    </source>
</evidence>
<dbReference type="PANTHER" id="PTHR10695">
    <property type="entry name" value="DEPHOSPHO-COA KINASE-RELATED"/>
    <property type="match status" value="1"/>
</dbReference>
<comment type="pathway">
    <text evidence="5">Cofactor biosynthesis; coenzyme A biosynthesis; CoA from (R)-pantothenate: step 5/5.</text>
</comment>
<keyword evidence="5" id="KW-0808">Transferase</keyword>
<dbReference type="CDD" id="cd02022">
    <property type="entry name" value="DPCK"/>
    <property type="match status" value="1"/>
</dbReference>
<reference evidence="8" key="1">
    <citation type="submission" date="2016-10" db="EMBL/GenBank/DDBJ databases">
        <authorList>
            <person name="Varghese N."/>
            <person name="Submissions S."/>
        </authorList>
    </citation>
    <scope>NUCLEOTIDE SEQUENCE [LARGE SCALE GENOMIC DNA]</scope>
    <source>
        <strain evidence="8">DSM 26922</strain>
    </source>
</reference>
<keyword evidence="5 7" id="KW-0418">Kinase</keyword>
<dbReference type="SUPFAM" id="SSF52540">
    <property type="entry name" value="P-loop containing nucleoside triphosphate hydrolases"/>
    <property type="match status" value="1"/>
</dbReference>
<gene>
    <name evidence="5" type="primary">coaE</name>
    <name evidence="7" type="ORF">SAMN04488001_1802</name>
</gene>
<comment type="function">
    <text evidence="5">Catalyzes the phosphorylation of the 3'-hydroxyl group of dephosphocoenzyme A to form coenzyme A.</text>
</comment>
<dbReference type="EC" id="2.7.1.24" evidence="5 6"/>
<proteinExistence type="inferred from homology"/>
<dbReference type="GO" id="GO:0005737">
    <property type="term" value="C:cytoplasm"/>
    <property type="evidence" value="ECO:0007669"/>
    <property type="project" value="UniProtKB-SubCell"/>
</dbReference>
<name>A0A1H2WDB0_9RHOB</name>
<evidence type="ECO:0000256" key="3">
    <source>
        <dbReference type="ARBA" id="ARBA00022840"/>
    </source>
</evidence>
<feature type="binding site" evidence="5">
    <location>
        <begin position="15"/>
        <end position="20"/>
    </location>
    <ligand>
        <name>ATP</name>
        <dbReference type="ChEBI" id="CHEBI:30616"/>
    </ligand>
</feature>
<comment type="similarity">
    <text evidence="1 5">Belongs to the CoaE family.</text>
</comment>
<comment type="catalytic activity">
    <reaction evidence="5">
        <text>3'-dephospho-CoA + ATP = ADP + CoA + H(+)</text>
        <dbReference type="Rhea" id="RHEA:18245"/>
        <dbReference type="ChEBI" id="CHEBI:15378"/>
        <dbReference type="ChEBI" id="CHEBI:30616"/>
        <dbReference type="ChEBI" id="CHEBI:57287"/>
        <dbReference type="ChEBI" id="CHEBI:57328"/>
        <dbReference type="ChEBI" id="CHEBI:456216"/>
        <dbReference type="EC" id="2.7.1.24"/>
    </reaction>
</comment>
<organism evidence="7 8">
    <name type="scientific">Litoreibacter albidus</name>
    <dbReference type="NCBI Taxonomy" id="670155"/>
    <lineage>
        <taxon>Bacteria</taxon>
        <taxon>Pseudomonadati</taxon>
        <taxon>Pseudomonadota</taxon>
        <taxon>Alphaproteobacteria</taxon>
        <taxon>Rhodobacterales</taxon>
        <taxon>Roseobacteraceae</taxon>
        <taxon>Litoreibacter</taxon>
    </lineage>
</organism>
<dbReference type="Proteomes" id="UP000199441">
    <property type="component" value="Unassembled WGS sequence"/>
</dbReference>
<keyword evidence="8" id="KW-1185">Reference proteome</keyword>
<evidence type="ECO:0000256" key="5">
    <source>
        <dbReference type="HAMAP-Rule" id="MF_00376"/>
    </source>
</evidence>
<keyword evidence="2 5" id="KW-0547">Nucleotide-binding</keyword>
<dbReference type="PROSITE" id="PS51219">
    <property type="entry name" value="DPCK"/>
    <property type="match status" value="1"/>
</dbReference>